<keyword evidence="1" id="KW-0472">Membrane</keyword>
<feature type="transmembrane region" description="Helical" evidence="1">
    <location>
        <begin position="94"/>
        <end position="115"/>
    </location>
</feature>
<feature type="transmembrane region" description="Helical" evidence="1">
    <location>
        <begin position="297"/>
        <end position="315"/>
    </location>
</feature>
<gene>
    <name evidence="2" type="ORF">LPB3_04420</name>
</gene>
<dbReference type="Proteomes" id="UP000092584">
    <property type="component" value="Unassembled WGS sequence"/>
</dbReference>
<dbReference type="AlphaFoldDB" id="A0A1B8U164"/>
<keyword evidence="1" id="KW-0812">Transmembrane</keyword>
<evidence type="ECO:0000313" key="2">
    <source>
        <dbReference type="EMBL" id="OBY65611.1"/>
    </source>
</evidence>
<sequence>MKKILFLERFFDTKKNQYLFFTIISFAIFLFSMDVGIFWDNVLFTSKIGTHLYENNLFNWMLPDNLDAGHPPTLGFLLAILWKVFGQKLWVSHLLMLPFTIGFLYQLFQLTSYFIKNKIHSFFAFLLIIIDPTLSTQFVLVNPEIIQLFLFLLAINSILYERYFLKIVALFFLSIISLRSMLLFGGVFLFEIINLKYIVKTEKAILSKKLIFSYVIGIIPAIAYLSIHYIEKGWLVSHANSPWSGHRNFVSLNEFLKNCAVLVHKYIDYGRFIIYFVIIYIFIKFKKSAFSKVTKQLLILSFSSVFFIIIASLLSSNPFGHRYFLISYILLNLLSFLLFVKFLKKKRFVYSLIFITLITGNLWIYPKEIAQGWDATLAHLPYYSLRLKAIDYLNNNKIEIEDVASFFPNKTALHHVDFKNDHRSFQNFNKKNDYVFYSNVYNLSDEDYDSLNTDYNILKEFKNNNIQVILYILKEK</sequence>
<accession>A0A1B8U164</accession>
<dbReference type="STRING" id="1774273.LPB03_00690"/>
<feature type="transmembrane region" description="Helical" evidence="1">
    <location>
        <begin position="321"/>
        <end position="340"/>
    </location>
</feature>
<feature type="transmembrane region" description="Helical" evidence="1">
    <location>
        <begin position="121"/>
        <end position="141"/>
    </location>
</feature>
<dbReference type="KEGG" id="pob:LPB03_00690"/>
<protein>
    <recommendedName>
        <fullName evidence="4">Glycosyltransferase RgtA/B/C/D-like domain-containing protein</fullName>
    </recommendedName>
</protein>
<reference evidence="3" key="1">
    <citation type="submission" date="2016-02" db="EMBL/GenBank/DDBJ databases">
        <authorList>
            <person name="Shin S.-K."/>
            <person name="Yi H."/>
            <person name="Kim E."/>
        </authorList>
    </citation>
    <scope>NUCLEOTIDE SEQUENCE [LARGE SCALE GENOMIC DNA]</scope>
    <source>
        <strain evidence="3">LPB0003</strain>
    </source>
</reference>
<dbReference type="EMBL" id="LSFM01000018">
    <property type="protein sequence ID" value="OBY65611.1"/>
    <property type="molecule type" value="Genomic_DNA"/>
</dbReference>
<feature type="transmembrane region" description="Helical" evidence="1">
    <location>
        <begin position="266"/>
        <end position="285"/>
    </location>
</feature>
<dbReference type="OrthoDB" id="866311at2"/>
<comment type="caution">
    <text evidence="2">The sequence shown here is derived from an EMBL/GenBank/DDBJ whole genome shotgun (WGS) entry which is preliminary data.</text>
</comment>
<feature type="transmembrane region" description="Helical" evidence="1">
    <location>
        <begin position="211"/>
        <end position="230"/>
    </location>
</feature>
<dbReference type="RefSeq" id="WP_065318389.1">
    <property type="nucleotide sequence ID" value="NZ_CP017477.1"/>
</dbReference>
<keyword evidence="3" id="KW-1185">Reference proteome</keyword>
<evidence type="ECO:0000256" key="1">
    <source>
        <dbReference type="SAM" id="Phobius"/>
    </source>
</evidence>
<evidence type="ECO:0008006" key="4">
    <source>
        <dbReference type="Google" id="ProtNLM"/>
    </source>
</evidence>
<keyword evidence="1" id="KW-1133">Transmembrane helix</keyword>
<name>A0A1B8U164_9FLAO</name>
<organism evidence="2 3">
    <name type="scientific">Polaribacter vadi</name>
    <dbReference type="NCBI Taxonomy" id="1774273"/>
    <lineage>
        <taxon>Bacteria</taxon>
        <taxon>Pseudomonadati</taxon>
        <taxon>Bacteroidota</taxon>
        <taxon>Flavobacteriia</taxon>
        <taxon>Flavobacteriales</taxon>
        <taxon>Flavobacteriaceae</taxon>
    </lineage>
</organism>
<proteinExistence type="predicted"/>
<feature type="transmembrane region" description="Helical" evidence="1">
    <location>
        <begin position="347"/>
        <end position="365"/>
    </location>
</feature>
<feature type="transmembrane region" description="Helical" evidence="1">
    <location>
        <begin position="18"/>
        <end position="39"/>
    </location>
</feature>
<evidence type="ECO:0000313" key="3">
    <source>
        <dbReference type="Proteomes" id="UP000092584"/>
    </source>
</evidence>
<feature type="transmembrane region" description="Helical" evidence="1">
    <location>
        <begin position="171"/>
        <end position="190"/>
    </location>
</feature>